<feature type="domain" description="ABC1 atypical kinase-like" evidence="6">
    <location>
        <begin position="361"/>
        <end position="602"/>
    </location>
</feature>
<dbReference type="CDD" id="cd13970">
    <property type="entry name" value="ABC1_ADCK3"/>
    <property type="match status" value="1"/>
</dbReference>
<dbReference type="InterPro" id="IPR051409">
    <property type="entry name" value="Atypical_kinase_ADCK"/>
</dbReference>
<keyword evidence="2" id="KW-0808">Transferase</keyword>
<dbReference type="Pfam" id="PF03109">
    <property type="entry name" value="ABC1"/>
    <property type="match status" value="1"/>
</dbReference>
<evidence type="ECO:0000256" key="3">
    <source>
        <dbReference type="ARBA" id="ARBA00022741"/>
    </source>
</evidence>
<evidence type="ECO:0000256" key="5">
    <source>
        <dbReference type="SAM" id="MobiDB-lite"/>
    </source>
</evidence>
<organism evidence="7 8">
    <name type="scientific">Aspergillus leporis</name>
    <dbReference type="NCBI Taxonomy" id="41062"/>
    <lineage>
        <taxon>Eukaryota</taxon>
        <taxon>Fungi</taxon>
        <taxon>Dikarya</taxon>
        <taxon>Ascomycota</taxon>
        <taxon>Pezizomycotina</taxon>
        <taxon>Eurotiomycetes</taxon>
        <taxon>Eurotiomycetidae</taxon>
        <taxon>Eurotiales</taxon>
        <taxon>Aspergillaceae</taxon>
        <taxon>Aspergillus</taxon>
        <taxon>Aspergillus subgen. Circumdati</taxon>
    </lineage>
</organism>
<dbReference type="InterPro" id="IPR011009">
    <property type="entry name" value="Kinase-like_dom_sf"/>
</dbReference>
<name>A0A5N5WNU6_9EURO</name>
<dbReference type="OrthoDB" id="201153at2759"/>
<dbReference type="Proteomes" id="UP000326565">
    <property type="component" value="Unassembled WGS sequence"/>
</dbReference>
<dbReference type="GO" id="GO:0006744">
    <property type="term" value="P:ubiquinone biosynthetic process"/>
    <property type="evidence" value="ECO:0007669"/>
    <property type="project" value="TreeGrafter"/>
</dbReference>
<evidence type="ECO:0000313" key="8">
    <source>
        <dbReference type="Proteomes" id="UP000326565"/>
    </source>
</evidence>
<keyword evidence="3" id="KW-0547">Nucleotide-binding</keyword>
<keyword evidence="8" id="KW-1185">Reference proteome</keyword>
<dbReference type="SUPFAM" id="SSF56112">
    <property type="entry name" value="Protein kinase-like (PK-like)"/>
    <property type="match status" value="1"/>
</dbReference>
<dbReference type="PANTHER" id="PTHR43851">
    <property type="match status" value="1"/>
</dbReference>
<protein>
    <submittedName>
        <fullName evidence="7">ABC1 family-domain-containing protein</fullName>
    </submittedName>
</protein>
<dbReference type="GO" id="GO:0016740">
    <property type="term" value="F:transferase activity"/>
    <property type="evidence" value="ECO:0007669"/>
    <property type="project" value="UniProtKB-KW"/>
</dbReference>
<comment type="similarity">
    <text evidence="1">Belongs to the protein kinase superfamily. ADCK protein kinase family.</text>
</comment>
<reference evidence="7 8" key="1">
    <citation type="submission" date="2019-04" db="EMBL/GenBank/DDBJ databases">
        <title>Friends and foes A comparative genomics study of 23 Aspergillus species from section Flavi.</title>
        <authorList>
            <consortium name="DOE Joint Genome Institute"/>
            <person name="Kjaerbolling I."/>
            <person name="Vesth T."/>
            <person name="Frisvad J.C."/>
            <person name="Nybo J.L."/>
            <person name="Theobald S."/>
            <person name="Kildgaard S."/>
            <person name="Isbrandt T."/>
            <person name="Kuo A."/>
            <person name="Sato A."/>
            <person name="Lyhne E.K."/>
            <person name="Kogle M.E."/>
            <person name="Wiebenga A."/>
            <person name="Kun R.S."/>
            <person name="Lubbers R.J."/>
            <person name="Makela M.R."/>
            <person name="Barry K."/>
            <person name="Chovatia M."/>
            <person name="Clum A."/>
            <person name="Daum C."/>
            <person name="Haridas S."/>
            <person name="He G."/>
            <person name="LaButti K."/>
            <person name="Lipzen A."/>
            <person name="Mondo S."/>
            <person name="Riley R."/>
            <person name="Salamov A."/>
            <person name="Simmons B.A."/>
            <person name="Magnuson J.K."/>
            <person name="Henrissat B."/>
            <person name="Mortensen U.H."/>
            <person name="Larsen T.O."/>
            <person name="Devries R.P."/>
            <person name="Grigoriev I.V."/>
            <person name="Machida M."/>
            <person name="Baker S.E."/>
            <person name="Andersen M.R."/>
        </authorList>
    </citation>
    <scope>NUCLEOTIDE SEQUENCE [LARGE SCALE GENOMIC DNA]</scope>
    <source>
        <strain evidence="7 8">CBS 151.66</strain>
    </source>
</reference>
<feature type="compositionally biased region" description="Polar residues" evidence="5">
    <location>
        <begin position="68"/>
        <end position="85"/>
    </location>
</feature>
<keyword evidence="4" id="KW-0067">ATP-binding</keyword>
<dbReference type="InterPro" id="IPR034646">
    <property type="entry name" value="ADCK3_dom"/>
</dbReference>
<dbReference type="GO" id="GO:0005524">
    <property type="term" value="F:ATP binding"/>
    <property type="evidence" value="ECO:0007669"/>
    <property type="project" value="UniProtKB-KW"/>
</dbReference>
<accession>A0A5N5WNU6</accession>
<dbReference type="PANTHER" id="PTHR43851:SF3">
    <property type="entry name" value="COENZYME Q8"/>
    <property type="match status" value="1"/>
</dbReference>
<evidence type="ECO:0000256" key="2">
    <source>
        <dbReference type="ARBA" id="ARBA00022679"/>
    </source>
</evidence>
<dbReference type="EMBL" id="ML732344">
    <property type="protein sequence ID" value="KAB8069367.1"/>
    <property type="molecule type" value="Genomic_DNA"/>
</dbReference>
<evidence type="ECO:0000256" key="4">
    <source>
        <dbReference type="ARBA" id="ARBA00022840"/>
    </source>
</evidence>
<evidence type="ECO:0000259" key="6">
    <source>
        <dbReference type="Pfam" id="PF03109"/>
    </source>
</evidence>
<evidence type="ECO:0000256" key="1">
    <source>
        <dbReference type="ARBA" id="ARBA00009670"/>
    </source>
</evidence>
<feature type="region of interest" description="Disordered" evidence="5">
    <location>
        <begin position="65"/>
        <end position="108"/>
    </location>
</feature>
<dbReference type="AlphaFoldDB" id="A0A5N5WNU6"/>
<gene>
    <name evidence="7" type="ORF">BDV29DRAFT_182865</name>
</gene>
<dbReference type="InterPro" id="IPR004147">
    <property type="entry name" value="ABC1_dom"/>
</dbReference>
<proteinExistence type="inferred from homology"/>
<sequence length="714" mass="78634">MSGRRLLDAIQILNVAKSVATKHLAVRQRQLDLFTRTSSLTKGIKEQADGLVLTAQAAAALAKRFNEPDSTPKAQTPSSTESPLPSQAEPRAANLSADEARKLQRQAESQIPATAAEYNGSEGLSNLNVSQQQDVFYQPSRKAGPELSGLPRTKLPKNASDIQSGLVDDINADVYHSPVDRGKASSPAQEQEVPDEVMNQLFRSPKAARSISRKVDVPQGVSSAFPTEQAEKEDIEMLANSIADDVVLTNSKPDPVVTADPKQTETYKMLESRVPSSRLGRLWQYGGLATSMAFGAVGEGLRRVTGANDANAGSLMFSAGNMERLVAKLSKMRGAALKLGQMMSIQDSKMLPESIAIVLQRVQDRADYMPASQRDKVLVDNLGPNWRDLFSSFDEVPMAAASIGQVHGAVLKKTGQPVAVKVQYPGVADSIDSDLNNLSILLTASRLLPRGLYLDKTIANARTELGWECDYIREAECGNRFRELLRDDPVFLVPEIIPEASGKQVLTMERLNGIAVTKVQDFSQEQRDWIGTQILRLCLREIVEFKYMQTDPNWTNFLYNAETNRLELLDFGASREYPTEFITKYIRTLVAASRNDRETCHRLSIELGYLTGHESPAMVDAHITSITTIAEPFMVSSPDVYDFSNQTITDRVRGLIPVMIHERLSPPPEETYSLHRKLSGAFLLCARLGSQVRCKDLFADAIKKADQSGIKVVP</sequence>
<evidence type="ECO:0000313" key="7">
    <source>
        <dbReference type="EMBL" id="KAB8069367.1"/>
    </source>
</evidence>